<sequence>MNATVVSSSRLSSWTTEELKNEILALTKDRDADPLNKKVLFYKEQLVPYFEELSRRNPYPIVEDQVPVVLGVWTPVWSTIPFHDSLPGRIHNQSYQIFGDKGYYGNIARYAPGNQSNFLQKLSSLLVAYDFMVLQSFAVRDGQWCIQNVGIEQAFRRRNSALTIDKAEDWFTSVVEMRLDAKKADLPQELTLKNLDRNTVKKFEKTYLASPKFEHLYVDENFRLVKTQREEKQRPSYTIAIRRR</sequence>
<gene>
    <name evidence="1" type="ORF">C7B65_25080</name>
</gene>
<accession>A0A2T1D3V6</accession>
<proteinExistence type="predicted"/>
<reference evidence="1 2" key="1">
    <citation type="submission" date="2018-02" db="EMBL/GenBank/DDBJ databases">
        <authorList>
            <person name="Cohen D.B."/>
            <person name="Kent A.D."/>
        </authorList>
    </citation>
    <scope>NUCLEOTIDE SEQUENCE [LARGE SCALE GENOMIC DNA]</scope>
    <source>
        <strain evidence="1 2">ULC007</strain>
    </source>
</reference>
<dbReference type="AlphaFoldDB" id="A0A2T1D3V6"/>
<dbReference type="RefSeq" id="WP_073075186.1">
    <property type="nucleotide sequence ID" value="NZ_MPPI01000065.1"/>
</dbReference>
<dbReference type="EMBL" id="PVWG01000068">
    <property type="protein sequence ID" value="PSB15137.1"/>
    <property type="molecule type" value="Genomic_DNA"/>
</dbReference>
<comment type="caution">
    <text evidence="1">The sequence shown here is derived from an EMBL/GenBank/DDBJ whole genome shotgun (WGS) entry which is preliminary data.</text>
</comment>
<protein>
    <submittedName>
        <fullName evidence="1">Uncharacterized protein</fullName>
    </submittedName>
</protein>
<organism evidence="1 2">
    <name type="scientific">Phormidesmis priestleyi ULC007</name>
    <dbReference type="NCBI Taxonomy" id="1920490"/>
    <lineage>
        <taxon>Bacteria</taxon>
        <taxon>Bacillati</taxon>
        <taxon>Cyanobacteriota</taxon>
        <taxon>Cyanophyceae</taxon>
        <taxon>Leptolyngbyales</taxon>
        <taxon>Leptolyngbyaceae</taxon>
        <taxon>Phormidesmis</taxon>
    </lineage>
</organism>
<dbReference type="OrthoDB" id="8140268at2"/>
<keyword evidence="2" id="KW-1185">Reference proteome</keyword>
<evidence type="ECO:0000313" key="1">
    <source>
        <dbReference type="EMBL" id="PSB15137.1"/>
    </source>
</evidence>
<reference evidence="1 2" key="2">
    <citation type="submission" date="2018-03" db="EMBL/GenBank/DDBJ databases">
        <title>The ancient ancestry and fast evolution of plastids.</title>
        <authorList>
            <person name="Moore K.R."/>
            <person name="Magnabosco C."/>
            <person name="Momper L."/>
            <person name="Gold D.A."/>
            <person name="Bosak T."/>
            <person name="Fournier G.P."/>
        </authorList>
    </citation>
    <scope>NUCLEOTIDE SEQUENCE [LARGE SCALE GENOMIC DNA]</scope>
    <source>
        <strain evidence="1 2">ULC007</strain>
    </source>
</reference>
<name>A0A2T1D3V6_9CYAN</name>
<evidence type="ECO:0000313" key="2">
    <source>
        <dbReference type="Proteomes" id="UP000238634"/>
    </source>
</evidence>
<dbReference type="Proteomes" id="UP000238634">
    <property type="component" value="Unassembled WGS sequence"/>
</dbReference>